<dbReference type="InterPro" id="IPR050267">
    <property type="entry name" value="Anti-sigma-factor_SerPK"/>
</dbReference>
<dbReference type="InterPro" id="IPR003594">
    <property type="entry name" value="HATPase_dom"/>
</dbReference>
<keyword evidence="1" id="KW-0808">Transferase</keyword>
<organism evidence="4 5">
    <name type="scientific">Streptomyces finlayi</name>
    <dbReference type="NCBI Taxonomy" id="67296"/>
    <lineage>
        <taxon>Bacteria</taxon>
        <taxon>Bacillati</taxon>
        <taxon>Actinomycetota</taxon>
        <taxon>Actinomycetes</taxon>
        <taxon>Kitasatosporales</taxon>
        <taxon>Streptomycetaceae</taxon>
        <taxon>Streptomyces</taxon>
    </lineage>
</organism>
<feature type="compositionally biased region" description="Polar residues" evidence="2">
    <location>
        <begin position="20"/>
        <end position="33"/>
    </location>
</feature>
<accession>A0A918WX47</accession>
<reference evidence="4" key="2">
    <citation type="submission" date="2020-09" db="EMBL/GenBank/DDBJ databases">
        <authorList>
            <person name="Sun Q."/>
            <person name="Ohkuma M."/>
        </authorList>
    </citation>
    <scope>NUCLEOTIDE SEQUENCE</scope>
    <source>
        <strain evidence="4">JCM 4637</strain>
    </source>
</reference>
<evidence type="ECO:0000313" key="4">
    <source>
        <dbReference type="EMBL" id="GHC90784.1"/>
    </source>
</evidence>
<reference evidence="4" key="1">
    <citation type="journal article" date="2014" name="Int. J. Syst. Evol. Microbiol.">
        <title>Complete genome sequence of Corynebacterium casei LMG S-19264T (=DSM 44701T), isolated from a smear-ripened cheese.</title>
        <authorList>
            <consortium name="US DOE Joint Genome Institute (JGI-PGF)"/>
            <person name="Walter F."/>
            <person name="Albersmeier A."/>
            <person name="Kalinowski J."/>
            <person name="Ruckert C."/>
        </authorList>
    </citation>
    <scope>NUCLEOTIDE SEQUENCE</scope>
    <source>
        <strain evidence="4">JCM 4637</strain>
    </source>
</reference>
<keyword evidence="1" id="KW-0723">Serine/threonine-protein kinase</keyword>
<dbReference type="GO" id="GO:0004674">
    <property type="term" value="F:protein serine/threonine kinase activity"/>
    <property type="evidence" value="ECO:0007669"/>
    <property type="project" value="UniProtKB-KW"/>
</dbReference>
<keyword evidence="1" id="KW-0418">Kinase</keyword>
<evidence type="ECO:0000256" key="1">
    <source>
        <dbReference type="ARBA" id="ARBA00022527"/>
    </source>
</evidence>
<dbReference type="Gene3D" id="3.30.565.10">
    <property type="entry name" value="Histidine kinase-like ATPase, C-terminal domain"/>
    <property type="match status" value="1"/>
</dbReference>
<dbReference type="AlphaFoldDB" id="A0A918WX47"/>
<evidence type="ECO:0000259" key="3">
    <source>
        <dbReference type="Pfam" id="PF13581"/>
    </source>
</evidence>
<dbReference type="SUPFAM" id="SSF55874">
    <property type="entry name" value="ATPase domain of HSP90 chaperone/DNA topoisomerase II/histidine kinase"/>
    <property type="match status" value="1"/>
</dbReference>
<feature type="compositionally biased region" description="Polar residues" evidence="2">
    <location>
        <begin position="1"/>
        <end position="12"/>
    </location>
</feature>
<comment type="caution">
    <text evidence="4">The sequence shown here is derived from an EMBL/GenBank/DDBJ whole genome shotgun (WGS) entry which is preliminary data.</text>
</comment>
<feature type="region of interest" description="Disordered" evidence="2">
    <location>
        <begin position="1"/>
        <end position="61"/>
    </location>
</feature>
<evidence type="ECO:0000256" key="2">
    <source>
        <dbReference type="SAM" id="MobiDB-lite"/>
    </source>
</evidence>
<dbReference type="PANTHER" id="PTHR35526:SF3">
    <property type="entry name" value="ANTI-SIGMA-F FACTOR RSBW"/>
    <property type="match status" value="1"/>
</dbReference>
<proteinExistence type="predicted"/>
<dbReference type="PANTHER" id="PTHR35526">
    <property type="entry name" value="ANTI-SIGMA-F FACTOR RSBW-RELATED"/>
    <property type="match status" value="1"/>
</dbReference>
<name>A0A918WX47_9ACTN</name>
<protein>
    <recommendedName>
        <fullName evidence="3">Histidine kinase/HSP90-like ATPase domain-containing protein</fullName>
    </recommendedName>
</protein>
<dbReference type="CDD" id="cd16936">
    <property type="entry name" value="HATPase_RsbW-like"/>
    <property type="match status" value="1"/>
</dbReference>
<dbReference type="InterPro" id="IPR036890">
    <property type="entry name" value="HATPase_C_sf"/>
</dbReference>
<feature type="domain" description="Histidine kinase/HSP90-like ATPase" evidence="3">
    <location>
        <begin position="63"/>
        <end position="159"/>
    </location>
</feature>
<dbReference type="Proteomes" id="UP000638353">
    <property type="component" value="Unassembled WGS sequence"/>
</dbReference>
<evidence type="ECO:0000313" key="5">
    <source>
        <dbReference type="Proteomes" id="UP000638353"/>
    </source>
</evidence>
<sequence>MNSKQLTQQTAEKNGRPQLPQASPQRFSGTTNPFPGGAWREPVSRVTSDRMPGPTQGWGTEGVAHARRAAKAFTDGLSPAPAADAADSLVLVVSELVTNAVRHGGGRYTLAFSASAETLTVAVGDPSPELPHERTPDLDDGSGGFGWHLVQLLAREVTIVPARSARPRYAPRFKTTDSGTAPVQGKTIRAVLPR</sequence>
<dbReference type="EMBL" id="BMVC01000004">
    <property type="protein sequence ID" value="GHC90784.1"/>
    <property type="molecule type" value="Genomic_DNA"/>
</dbReference>
<dbReference type="Pfam" id="PF13581">
    <property type="entry name" value="HATPase_c_2"/>
    <property type="match status" value="1"/>
</dbReference>
<gene>
    <name evidence="4" type="ORF">GCM10010334_25070</name>
</gene>